<dbReference type="Pfam" id="PF10358">
    <property type="entry name" value="NT-C2"/>
    <property type="match status" value="1"/>
</dbReference>
<keyword evidence="4" id="KW-1185">Reference proteome</keyword>
<accession>A0AAD5G1Z4</accession>
<feature type="region of interest" description="Disordered" evidence="1">
    <location>
        <begin position="148"/>
        <end position="284"/>
    </location>
</feature>
<feature type="compositionally biased region" description="Basic and acidic residues" evidence="1">
    <location>
        <begin position="208"/>
        <end position="220"/>
    </location>
</feature>
<feature type="compositionally biased region" description="Basic and acidic residues" evidence="1">
    <location>
        <begin position="332"/>
        <end position="344"/>
    </location>
</feature>
<dbReference type="AlphaFoldDB" id="A0AAD5G1Z4"/>
<evidence type="ECO:0000259" key="2">
    <source>
        <dbReference type="PROSITE" id="PS51840"/>
    </source>
</evidence>
<dbReference type="InterPro" id="IPR021827">
    <property type="entry name" value="Nup186/Nup192/Nup205"/>
</dbReference>
<feature type="domain" description="C2 NT-type" evidence="2">
    <location>
        <begin position="7"/>
        <end position="149"/>
    </location>
</feature>
<dbReference type="GO" id="GO:0005643">
    <property type="term" value="C:nuclear pore"/>
    <property type="evidence" value="ECO:0007669"/>
    <property type="project" value="InterPro"/>
</dbReference>
<dbReference type="Proteomes" id="UP001206925">
    <property type="component" value="Unassembled WGS sequence"/>
</dbReference>
<feature type="compositionally biased region" description="Polar residues" evidence="1">
    <location>
        <begin position="256"/>
        <end position="271"/>
    </location>
</feature>
<feature type="region of interest" description="Disordered" evidence="1">
    <location>
        <begin position="314"/>
        <end position="439"/>
    </location>
</feature>
<feature type="compositionally biased region" description="Low complexity" evidence="1">
    <location>
        <begin position="155"/>
        <end position="164"/>
    </location>
</feature>
<proteinExistence type="predicted"/>
<dbReference type="PANTHER" id="PTHR31344">
    <property type="entry name" value="NUCLEAR PORE COMPLEX PROTEIN NUP205"/>
    <property type="match status" value="1"/>
</dbReference>
<evidence type="ECO:0000256" key="1">
    <source>
        <dbReference type="SAM" id="MobiDB-lite"/>
    </source>
</evidence>
<evidence type="ECO:0000313" key="4">
    <source>
        <dbReference type="Proteomes" id="UP001206925"/>
    </source>
</evidence>
<dbReference type="PROSITE" id="PS51840">
    <property type="entry name" value="C2_NT"/>
    <property type="match status" value="1"/>
</dbReference>
<dbReference type="InterPro" id="IPR019448">
    <property type="entry name" value="NT-C2"/>
</dbReference>
<evidence type="ECO:0000313" key="3">
    <source>
        <dbReference type="EMBL" id="KAI7724753.1"/>
    </source>
</evidence>
<dbReference type="PANTHER" id="PTHR31344:SF13">
    <property type="entry name" value="EEIG1_EHBP1 PROTEIN AMINO-TERMINAL DOMAIN PROTEIN"/>
    <property type="match status" value="1"/>
</dbReference>
<gene>
    <name evidence="3" type="ORF">M8C21_004630</name>
</gene>
<organism evidence="3 4">
    <name type="scientific">Ambrosia artemisiifolia</name>
    <name type="common">Common ragweed</name>
    <dbReference type="NCBI Taxonomy" id="4212"/>
    <lineage>
        <taxon>Eukaryota</taxon>
        <taxon>Viridiplantae</taxon>
        <taxon>Streptophyta</taxon>
        <taxon>Embryophyta</taxon>
        <taxon>Tracheophyta</taxon>
        <taxon>Spermatophyta</taxon>
        <taxon>Magnoliopsida</taxon>
        <taxon>eudicotyledons</taxon>
        <taxon>Gunneridae</taxon>
        <taxon>Pentapetalae</taxon>
        <taxon>asterids</taxon>
        <taxon>campanulids</taxon>
        <taxon>Asterales</taxon>
        <taxon>Asteraceae</taxon>
        <taxon>Asteroideae</taxon>
        <taxon>Heliantheae alliance</taxon>
        <taxon>Heliantheae</taxon>
        <taxon>Ambrosia</taxon>
    </lineage>
</organism>
<name>A0AAD5G1Z4_AMBAR</name>
<reference evidence="3" key="1">
    <citation type="submission" date="2022-06" db="EMBL/GenBank/DDBJ databases">
        <title>Uncovering the hologenomic basis of an extraordinary plant invasion.</title>
        <authorList>
            <person name="Bieker V.C."/>
            <person name="Martin M.D."/>
            <person name="Gilbert T."/>
            <person name="Hodgins K."/>
            <person name="Battlay P."/>
            <person name="Petersen B."/>
            <person name="Wilson J."/>
        </authorList>
    </citation>
    <scope>NUCLEOTIDE SEQUENCE</scope>
    <source>
        <strain evidence="3">AA19_3_7</strain>
        <tissue evidence="3">Leaf</tissue>
    </source>
</reference>
<feature type="compositionally biased region" description="Polar residues" evidence="1">
    <location>
        <begin position="230"/>
        <end position="248"/>
    </location>
</feature>
<dbReference type="EMBL" id="JAMZMK010012171">
    <property type="protein sequence ID" value="KAI7724753.1"/>
    <property type="molecule type" value="Genomic_DNA"/>
</dbReference>
<protein>
    <recommendedName>
        <fullName evidence="2">C2 NT-type domain-containing protein</fullName>
    </recommendedName>
</protein>
<sequence length="926" mass="102645">MVLGLRSRHRKDGSVQLNYLVHVQEIKPWLPSGQSLALLWENGDQNSGCLNPSVIDSTVEFNKSFVLPITLRREKRDRDKFQKNYLEFHLYEPRKDKPNKDQLLGSAILNLGDYGIIDNVSNLSVPISWKKSSKSAAQPVLYLNIQSNDKDETNSSRSSLSKQSSLEKYGQESASEVTNEENDNELGIASFTDDDDDEDNYTHPSYSSHKDSVERTKQDKNALPPALPSRTESSYKNSTKLPERSMTSIRKDHTNPAPTLQSSFSTMGSHNKTIEPKAQTRTLEPENKIHGLQEDIKGNPQPVVTTSVSKFSKSPINVESLHDENANSGSEQEERTQEEKKQISEDNLVGKFLASRRPDKLRSNTLVSNRKPPGGQVSSNKLKHLKSVQLPKASGISGNGLTAASPNRADKDKVTQTNNDSFGTGVPKSESLNGKSDESSRIKMLEEELRETAALEAGLYSIVAEHGSSTNKVHAPARRLSRFYLHACKENDQERRVNAARAISSGLVLVSKSCGNDVPRLTFWLSNSVMLRAIIIQTIGELSTGKNKYGSKKVTNDWRDPQTFFIALEKIEAWMFSRIIESVWWQTLTPHMQSTATNASGLNSKKPSGSKNGLANQQGNFSIELWKKAFRDACERLCPTRAGGHECGCLPVLPRLVMEQLVDRLDVAMFNAILRESAEEMPTDPLSDPIADLRVLPIPAGKSSFGAGAQLKNTIGTWSRWLTDLFGIEDNDIHEDADDVIDNKKEPDISFKAFRLLHALSDLMMLPFEMLADKSTRKEVCPTFSTSLIRRVVCSFVPDEFSPNPIPKSLIEALDAEDDEIEASEESLINFPCIAPPSAYKPPSAHSLSAIISIGGSQSLTRSSSSVLKKSYTSDDELDELDSPLTSILNDSSRVSSSSNGFQSVPKGGRSIMRYQLLREVWKDGE</sequence>
<comment type="caution">
    <text evidence="3">The sequence shown here is derived from an EMBL/GenBank/DDBJ whole genome shotgun (WGS) entry which is preliminary data.</text>
</comment>